<dbReference type="SUPFAM" id="SSF53800">
    <property type="entry name" value="Chelatase"/>
    <property type="match status" value="1"/>
</dbReference>
<dbReference type="PANTHER" id="PTHR33542">
    <property type="entry name" value="SIROHYDROCHLORIN FERROCHELATASE, CHLOROPLASTIC"/>
    <property type="match status" value="1"/>
</dbReference>
<dbReference type="EMBL" id="CP009110">
    <property type="protein sequence ID" value="AIJ21107.1"/>
    <property type="molecule type" value="Genomic_DNA"/>
</dbReference>
<dbReference type="InterPro" id="IPR050963">
    <property type="entry name" value="Sirohydro_Cobaltochel/CbiX"/>
</dbReference>
<dbReference type="Gene3D" id="3.40.50.1400">
    <property type="match status" value="2"/>
</dbReference>
<dbReference type="GO" id="GO:0046872">
    <property type="term" value="F:metal ion binding"/>
    <property type="evidence" value="ECO:0007669"/>
    <property type="project" value="UniProtKB-KW"/>
</dbReference>
<evidence type="ECO:0000256" key="2">
    <source>
        <dbReference type="ARBA" id="ARBA00023239"/>
    </source>
</evidence>
<dbReference type="Pfam" id="PF01903">
    <property type="entry name" value="CbiX"/>
    <property type="match status" value="2"/>
</dbReference>
<reference evidence="3 4" key="1">
    <citation type="submission" date="2014-07" db="EMBL/GenBank/DDBJ databases">
        <title>Whole Genome Sequence of the Amycolatopsis methanolica 239.</title>
        <authorList>
            <person name="Tang B."/>
        </authorList>
    </citation>
    <scope>NUCLEOTIDE SEQUENCE [LARGE SCALE GENOMIC DNA]</scope>
    <source>
        <strain evidence="3 4">239</strain>
    </source>
</reference>
<evidence type="ECO:0000256" key="1">
    <source>
        <dbReference type="ARBA" id="ARBA00022723"/>
    </source>
</evidence>
<dbReference type="OrthoDB" id="7345302at2"/>
<keyword evidence="1" id="KW-0479">Metal-binding</keyword>
<gene>
    <name evidence="3" type="ORF">AMETH_1015</name>
</gene>
<proteinExistence type="predicted"/>
<accession>A0A076MTM2</accession>
<keyword evidence="2" id="KW-0456">Lyase</keyword>
<name>A0A076MTM2_AMYME</name>
<organism evidence="3 4">
    <name type="scientific">Amycolatopsis methanolica 239</name>
    <dbReference type="NCBI Taxonomy" id="1068978"/>
    <lineage>
        <taxon>Bacteria</taxon>
        <taxon>Bacillati</taxon>
        <taxon>Actinomycetota</taxon>
        <taxon>Actinomycetes</taxon>
        <taxon>Pseudonocardiales</taxon>
        <taxon>Pseudonocardiaceae</taxon>
        <taxon>Amycolatopsis</taxon>
        <taxon>Amycolatopsis methanolica group</taxon>
    </lineage>
</organism>
<dbReference type="PATRIC" id="fig|1068978.7.peg.1066"/>
<keyword evidence="4" id="KW-1185">Reference proteome</keyword>
<dbReference type="PANTHER" id="PTHR33542:SF5">
    <property type="entry name" value="FERROCHELATASE CHE1"/>
    <property type="match status" value="1"/>
</dbReference>
<dbReference type="STRING" id="1068978.AMETH_1015"/>
<dbReference type="eggNOG" id="COG2138">
    <property type="taxonomic scope" value="Bacteria"/>
</dbReference>
<evidence type="ECO:0000313" key="3">
    <source>
        <dbReference type="EMBL" id="AIJ21107.1"/>
    </source>
</evidence>
<dbReference type="CDD" id="cd03416">
    <property type="entry name" value="CbiX_SirB_N"/>
    <property type="match status" value="1"/>
</dbReference>
<dbReference type="KEGG" id="amq:AMETH_1015"/>
<protein>
    <submittedName>
        <fullName evidence="3">Cobalamin (Vitamin B12) biosynthesis CbiX protein</fullName>
    </submittedName>
</protein>
<dbReference type="AlphaFoldDB" id="A0A076MTM2"/>
<evidence type="ECO:0000313" key="4">
    <source>
        <dbReference type="Proteomes" id="UP000062973"/>
    </source>
</evidence>
<dbReference type="InterPro" id="IPR002762">
    <property type="entry name" value="CbiX-like"/>
</dbReference>
<dbReference type="GO" id="GO:0016829">
    <property type="term" value="F:lyase activity"/>
    <property type="evidence" value="ECO:0007669"/>
    <property type="project" value="UniProtKB-KW"/>
</dbReference>
<dbReference type="RefSeq" id="WP_017986972.1">
    <property type="nucleotide sequence ID" value="NZ_AQUL01000001.1"/>
</dbReference>
<sequence length="227" mass="23757">MIVLAAHGTRDPQGARVIEELADRVRAETPVPVRVAYADVRQPDVTTMLDAVRGYQAIVVPAFLAAGYHVRTDIPAQIAASGHRNVLLAGPFGPAPELVGVMRDRLEWAGYRAGDAVVLAAAGSSDPRALAEVRVAADALGALLGVSVQVGYVATARPSIADAVARARGCGRRVAVASWLLAPGRFQRKVLEAGADVVADPLGVHPDVVDLVLARYQQAQRQLAVAA</sequence>
<dbReference type="Proteomes" id="UP000062973">
    <property type="component" value="Chromosome"/>
</dbReference>
<dbReference type="HOGENOM" id="CLU_056929_1_1_11"/>